<dbReference type="Gene3D" id="2.60.120.560">
    <property type="entry name" value="Exo-inulinase, domain 1"/>
    <property type="match status" value="1"/>
</dbReference>
<evidence type="ECO:0000313" key="3">
    <source>
        <dbReference type="EMBL" id="MEN5379010.1"/>
    </source>
</evidence>
<comment type="caution">
    <text evidence="3">The sequence shown here is derived from an EMBL/GenBank/DDBJ whole genome shotgun (WGS) entry which is preliminary data.</text>
</comment>
<feature type="domain" description="3-keto-alpha-glucoside-1,2-lyase/3-keto-2-hydroxy-glucal hydratase" evidence="2">
    <location>
        <begin position="32"/>
        <end position="262"/>
    </location>
</feature>
<accession>A0ABV0BW46</accession>
<evidence type="ECO:0000313" key="4">
    <source>
        <dbReference type="Proteomes" id="UP001409291"/>
    </source>
</evidence>
<dbReference type="PROSITE" id="PS51257">
    <property type="entry name" value="PROKAR_LIPOPROTEIN"/>
    <property type="match status" value="1"/>
</dbReference>
<dbReference type="RefSeq" id="WP_208699822.1">
    <property type="nucleotide sequence ID" value="NZ_JBDJNQ010000008.1"/>
</dbReference>
<feature type="signal peptide" evidence="1">
    <location>
        <begin position="1"/>
        <end position="20"/>
    </location>
</feature>
<dbReference type="EMBL" id="JBDJNQ010000008">
    <property type="protein sequence ID" value="MEN5379010.1"/>
    <property type="molecule type" value="Genomic_DNA"/>
</dbReference>
<evidence type="ECO:0000256" key="1">
    <source>
        <dbReference type="SAM" id="SignalP"/>
    </source>
</evidence>
<name>A0ABV0BW46_9SPHI</name>
<dbReference type="Proteomes" id="UP001409291">
    <property type="component" value="Unassembled WGS sequence"/>
</dbReference>
<dbReference type="Pfam" id="PF06439">
    <property type="entry name" value="3keto-disac_hyd"/>
    <property type="match status" value="1"/>
</dbReference>
<dbReference type="InterPro" id="IPR010496">
    <property type="entry name" value="AL/BT2_dom"/>
</dbReference>
<evidence type="ECO:0000259" key="2">
    <source>
        <dbReference type="Pfam" id="PF06439"/>
    </source>
</evidence>
<feature type="chain" id="PRO_5045334578" evidence="1">
    <location>
        <begin position="21"/>
        <end position="267"/>
    </location>
</feature>
<proteinExistence type="predicted"/>
<protein>
    <submittedName>
        <fullName evidence="3">DUF1080 domain-containing protein</fullName>
    </submittedName>
</protein>
<sequence>MMKLKYLLPIGLLALSAACATQHHSKNQNKNEWISLFNGRNLDNWIVKIHHHDVDVNFANTFRVKDGVIQVNYDGYGDFNEQYGHLYYKTPYSDYHVKLEYRFYGDLQKGAPSYTLRNSGLMFHSQDPRTMPKEQDWPISVEMQFLGGLSDGNPRPTGNMCSPGTDIVYKGKKLESHCLESTSKTYDGDQWVKAELIVHGDSLITHIINGDTVLQYSQPTIGGGVANRYDPRIKIDGKKLKQGFIALQSEGQPVEFKNIYLKDLSKK</sequence>
<keyword evidence="1" id="KW-0732">Signal</keyword>
<reference evidence="3 4" key="1">
    <citation type="submission" date="2024-04" db="EMBL/GenBank/DDBJ databases">
        <title>WGS of bacteria from Torrens River.</title>
        <authorList>
            <person name="Wyrsch E.R."/>
            <person name="Drigo B."/>
        </authorList>
    </citation>
    <scope>NUCLEOTIDE SEQUENCE [LARGE SCALE GENOMIC DNA]</scope>
    <source>
        <strain evidence="3 4">TWI391</strain>
    </source>
</reference>
<keyword evidence="4" id="KW-1185">Reference proteome</keyword>
<gene>
    <name evidence="3" type="ORF">ABE541_17235</name>
</gene>
<organism evidence="3 4">
    <name type="scientific">Sphingobacterium kitahiroshimense</name>
    <dbReference type="NCBI Taxonomy" id="470446"/>
    <lineage>
        <taxon>Bacteria</taxon>
        <taxon>Pseudomonadati</taxon>
        <taxon>Bacteroidota</taxon>
        <taxon>Sphingobacteriia</taxon>
        <taxon>Sphingobacteriales</taxon>
        <taxon>Sphingobacteriaceae</taxon>
        <taxon>Sphingobacterium</taxon>
    </lineage>
</organism>